<proteinExistence type="predicted"/>
<reference evidence="2" key="1">
    <citation type="submission" date="2023-11" db="EMBL/GenBank/DDBJ databases">
        <authorList>
            <person name="De Vega J J."/>
            <person name="De Vega J J."/>
        </authorList>
    </citation>
    <scope>NUCLEOTIDE SEQUENCE</scope>
</reference>
<feature type="region of interest" description="Disordered" evidence="1">
    <location>
        <begin position="33"/>
        <end position="137"/>
    </location>
</feature>
<dbReference type="EMBL" id="CAVNYO010000441">
    <property type="protein sequence ID" value="CAK5280977.1"/>
    <property type="molecule type" value="Genomic_DNA"/>
</dbReference>
<evidence type="ECO:0000256" key="1">
    <source>
        <dbReference type="SAM" id="MobiDB-lite"/>
    </source>
</evidence>
<protein>
    <submittedName>
        <fullName evidence="2">Uncharacterized protein</fullName>
    </submittedName>
</protein>
<evidence type="ECO:0000313" key="2">
    <source>
        <dbReference type="EMBL" id="CAK5280977.1"/>
    </source>
</evidence>
<gene>
    <name evidence="2" type="ORF">MYCIT1_LOCUS31758</name>
</gene>
<organism evidence="2 3">
    <name type="scientific">Mycena citricolor</name>
    <dbReference type="NCBI Taxonomy" id="2018698"/>
    <lineage>
        <taxon>Eukaryota</taxon>
        <taxon>Fungi</taxon>
        <taxon>Dikarya</taxon>
        <taxon>Basidiomycota</taxon>
        <taxon>Agaricomycotina</taxon>
        <taxon>Agaricomycetes</taxon>
        <taxon>Agaricomycetidae</taxon>
        <taxon>Agaricales</taxon>
        <taxon>Marasmiineae</taxon>
        <taxon>Mycenaceae</taxon>
        <taxon>Mycena</taxon>
    </lineage>
</organism>
<feature type="compositionally biased region" description="Gly residues" evidence="1">
    <location>
        <begin position="93"/>
        <end position="111"/>
    </location>
</feature>
<name>A0AAD2K621_9AGAR</name>
<dbReference type="Proteomes" id="UP001295794">
    <property type="component" value="Unassembled WGS sequence"/>
</dbReference>
<keyword evidence="3" id="KW-1185">Reference proteome</keyword>
<sequence length="634" mass="71240">MASSTSAVMKCFCRKHCGYHGCLVPRLTRYKHQKKQTSVGNRSSQHARRQLQPAADSNALEIEMESRAEEGDTGQENTRNNEETDIKATGWGSPIGTGEGIGEQVDGGGDAAGPNETLGGNVASTEAEREAEKEDEEDTLPIFFTESCIEDINITNTFIQLIHGARLDNQCRRLSHETIQQIRNPLRDPPVLTLDKKLLIDVYFAVNSHASIETYESMRRAVLRCYPYSEILSYHCVKKLVGHITGVLYVTHDMCIQSCLAYTGPFADMEECPKCGERRYDANESGSIAQQTFNTVLLGPQLQALHQSPEASAKLRYRKHIVEEILKDLWTNRGEKTQSYTNFFDGSDFLDALHNGQIGAANFVVGLLLDGAQLYCNKSSDCWIGIWLLFDFSLMVRYKKNHIMPSFVVPGPNKPKNMDSFLFPGLHHIAALQNKAERLKVLVWRILWVWQLSLVGLDITGDKAVVHTVVWLDNMRFSGSGIYNPALLKPIGYSMHRCDHEDVNLVKLLENCNWDSVRQRYNWNLTLVCSSQNPTQFEKNCLKTGICKPTIMSGVPGDHQLGVPDIFCLDFMHALSLNLPDLLLSLWRGTIDAGRTDNKAEWDWAVLVGNTWKNHGDAVGNLKQWFPGSFDQTP</sequence>
<comment type="caution">
    <text evidence="2">The sequence shown here is derived from an EMBL/GenBank/DDBJ whole genome shotgun (WGS) entry which is preliminary data.</text>
</comment>
<accession>A0AAD2K621</accession>
<dbReference type="AlphaFoldDB" id="A0AAD2K621"/>
<evidence type="ECO:0000313" key="3">
    <source>
        <dbReference type="Proteomes" id="UP001295794"/>
    </source>
</evidence>